<proteinExistence type="predicted"/>
<accession>A0AAU7BMU1</accession>
<reference evidence="1" key="1">
    <citation type="journal article" date="2019" name="Microbiol. Resour. Announc.">
        <title>Draft Genome Sequences of Five Environmental Bacterial Isolates That Degrade Polyethylene Terephthalate Plastic.</title>
        <authorList>
            <person name="Leon-Zayas R."/>
            <person name="Roberts C."/>
            <person name="Vague M."/>
            <person name="Mellies J.L."/>
        </authorList>
    </citation>
    <scope>NUCLEOTIDE SEQUENCE</scope>
    <source>
        <strain evidence="1">13.2</strain>
    </source>
</reference>
<reference evidence="1" key="2">
    <citation type="submission" date="2024-05" db="EMBL/GenBank/DDBJ databases">
        <authorList>
            <person name="Mellies J."/>
            <person name="Newton I."/>
        </authorList>
    </citation>
    <scope>NUCLEOTIDE SEQUENCE</scope>
    <source>
        <strain evidence="1">13.2</strain>
    </source>
</reference>
<gene>
    <name evidence="1" type="ORF">ABH853_23570</name>
</gene>
<protein>
    <submittedName>
        <fullName evidence="1">Uncharacterized protein</fullName>
    </submittedName>
</protein>
<sequence>MIDATDFLQGRIQRVDGSPRDAERGIYTFTAHDQNGCIDCSHFAHGLCLIDFVIVYNLLCDRVYSRLAAQVNGFSSTKLAFVRAPVKTRVCVIAYDRFKILYTKISLVVFYLFDRFSTALRASHNKKRTFP</sequence>
<evidence type="ECO:0000313" key="1">
    <source>
        <dbReference type="EMBL" id="XBG33899.1"/>
    </source>
</evidence>
<dbReference type="EMBL" id="CP157179">
    <property type="protein sequence ID" value="XBG33899.1"/>
    <property type="molecule type" value="Genomic_DNA"/>
</dbReference>
<dbReference type="AlphaFoldDB" id="A0AAU7BMU1"/>
<organism evidence="1">
    <name type="scientific">Pseudomonas sp. 13.2</name>
    <dbReference type="NCBI Taxonomy" id="3144665"/>
    <lineage>
        <taxon>Bacteria</taxon>
        <taxon>Pseudomonadati</taxon>
        <taxon>Pseudomonadota</taxon>
        <taxon>Gammaproteobacteria</taxon>
        <taxon>Pseudomonadales</taxon>
        <taxon>Pseudomonadaceae</taxon>
        <taxon>Pseudomonas</taxon>
    </lineage>
</organism>
<name>A0AAU7BMU1_9PSED</name>